<dbReference type="AlphaFoldDB" id="A0A2M9CN49"/>
<dbReference type="GO" id="GO:0003677">
    <property type="term" value="F:DNA binding"/>
    <property type="evidence" value="ECO:0007669"/>
    <property type="project" value="UniProtKB-KW"/>
</dbReference>
<evidence type="ECO:0000313" key="8">
    <source>
        <dbReference type="EMBL" id="PJJ73298.1"/>
    </source>
</evidence>
<keyword evidence="9" id="KW-1185">Reference proteome</keyword>
<comment type="caution">
    <text evidence="8">The sequence shown here is derived from an EMBL/GenBank/DDBJ whole genome shotgun (WGS) entry which is preliminary data.</text>
</comment>
<evidence type="ECO:0000313" key="9">
    <source>
        <dbReference type="Proteomes" id="UP000228758"/>
    </source>
</evidence>
<keyword evidence="1" id="KW-0805">Transcription regulation</keyword>
<dbReference type="SUPFAM" id="SSF88946">
    <property type="entry name" value="Sigma2 domain of RNA polymerase sigma factors"/>
    <property type="match status" value="1"/>
</dbReference>
<dbReference type="PIRSF" id="PIRSF000770">
    <property type="entry name" value="RNA_pol_sigma-SigE/K"/>
    <property type="match status" value="1"/>
</dbReference>
<evidence type="ECO:0000256" key="4">
    <source>
        <dbReference type="ARBA" id="ARBA00023163"/>
    </source>
</evidence>
<dbReference type="RefSeq" id="WP_100365402.1">
    <property type="nucleotide sequence ID" value="NZ_PGFF01000001.1"/>
</dbReference>
<dbReference type="GO" id="GO:0016987">
    <property type="term" value="F:sigma factor activity"/>
    <property type="evidence" value="ECO:0007669"/>
    <property type="project" value="UniProtKB-KW"/>
</dbReference>
<evidence type="ECO:0000259" key="7">
    <source>
        <dbReference type="Pfam" id="PF04545"/>
    </source>
</evidence>
<evidence type="ECO:0000259" key="6">
    <source>
        <dbReference type="Pfam" id="PF04542"/>
    </source>
</evidence>
<dbReference type="Gene3D" id="1.20.140.160">
    <property type="match status" value="1"/>
</dbReference>
<feature type="domain" description="RNA polymerase sigma-70 region 2" evidence="6">
    <location>
        <begin position="13"/>
        <end position="80"/>
    </location>
</feature>
<dbReference type="Pfam" id="PF04539">
    <property type="entry name" value="Sigma70_r3"/>
    <property type="match status" value="1"/>
</dbReference>
<dbReference type="InterPro" id="IPR013324">
    <property type="entry name" value="RNA_pol_sigma_r3/r4-like"/>
</dbReference>
<keyword evidence="3" id="KW-0238">DNA-binding</keyword>
<dbReference type="InterPro" id="IPR013325">
    <property type="entry name" value="RNA_pol_sigma_r2"/>
</dbReference>
<keyword evidence="8" id="KW-0966">Cell projection</keyword>
<dbReference type="InterPro" id="IPR007630">
    <property type="entry name" value="RNA_pol_sigma70_r4"/>
</dbReference>
<keyword evidence="4" id="KW-0804">Transcription</keyword>
<keyword evidence="8" id="KW-0282">Flagellum</keyword>
<dbReference type="Pfam" id="PF04545">
    <property type="entry name" value="Sigma70_r4"/>
    <property type="match status" value="1"/>
</dbReference>
<dbReference type="InterPro" id="IPR007624">
    <property type="entry name" value="RNA_pol_sigma70_r3"/>
</dbReference>
<dbReference type="InterPro" id="IPR014284">
    <property type="entry name" value="RNA_pol_sigma-70_dom"/>
</dbReference>
<keyword evidence="2" id="KW-0731">Sigma factor</keyword>
<dbReference type="SUPFAM" id="SSF88659">
    <property type="entry name" value="Sigma3 and sigma4 domains of RNA polymerase sigma factors"/>
    <property type="match status" value="2"/>
</dbReference>
<gene>
    <name evidence="8" type="ORF">CLV46_2884</name>
</gene>
<dbReference type="Pfam" id="PF04542">
    <property type="entry name" value="Sigma70_r2"/>
    <property type="match status" value="1"/>
</dbReference>
<organism evidence="8 9">
    <name type="scientific">Diaminobutyricimonas aerilata</name>
    <dbReference type="NCBI Taxonomy" id="1162967"/>
    <lineage>
        <taxon>Bacteria</taxon>
        <taxon>Bacillati</taxon>
        <taxon>Actinomycetota</taxon>
        <taxon>Actinomycetes</taxon>
        <taxon>Micrococcales</taxon>
        <taxon>Microbacteriaceae</taxon>
        <taxon>Diaminobutyricimonas</taxon>
    </lineage>
</organism>
<dbReference type="Gene3D" id="1.10.1740.10">
    <property type="match status" value="1"/>
</dbReference>
<sequence length="271" mass="29460">MDREERNRLVVENLPIVGYLVNDLMSRATHLSRDDLASAGALALITAADSFDPSLGVPFGAFARRRIIGAFADDMRSADWATRTVRKRIRETLATQEALSASLGRSATIDEIASALGIDRQQAADALADASRTVASLDTTIADTVAAEITTPEESVVEAERTGFVRAAVEALPERMRYIVEQIYFEDRTVKELAEELGATHSAISQQRSEAMRLMRDGIGTHFADDDAAPTEIHSRVAPSRRTAYLARLAEYSGARAAQSLSAEYARTQAS</sequence>
<dbReference type="EMBL" id="PGFF01000001">
    <property type="protein sequence ID" value="PJJ73298.1"/>
    <property type="molecule type" value="Genomic_DNA"/>
</dbReference>
<dbReference type="InterPro" id="IPR007627">
    <property type="entry name" value="RNA_pol_sigma70_r2"/>
</dbReference>
<reference evidence="8 9" key="1">
    <citation type="submission" date="2017-11" db="EMBL/GenBank/DDBJ databases">
        <title>Genomic Encyclopedia of Archaeal and Bacterial Type Strains, Phase II (KMG-II): From Individual Species to Whole Genera.</title>
        <authorList>
            <person name="Goeker M."/>
        </authorList>
    </citation>
    <scope>NUCLEOTIDE SEQUENCE [LARGE SCALE GENOMIC DNA]</scope>
    <source>
        <strain evidence="8 9">DSM 27393</strain>
    </source>
</reference>
<protein>
    <submittedName>
        <fullName evidence="8">RNA polymerase sigma factor for flagellar operon FliA</fullName>
    </submittedName>
</protein>
<accession>A0A2M9CN49</accession>
<keyword evidence="8" id="KW-0969">Cilium</keyword>
<name>A0A2M9CN49_9MICO</name>
<dbReference type="NCBIfam" id="TIGR02937">
    <property type="entry name" value="sigma70-ECF"/>
    <property type="match status" value="1"/>
</dbReference>
<dbReference type="Proteomes" id="UP000228758">
    <property type="component" value="Unassembled WGS sequence"/>
</dbReference>
<evidence type="ECO:0000259" key="5">
    <source>
        <dbReference type="Pfam" id="PF04539"/>
    </source>
</evidence>
<feature type="domain" description="RNA polymerase sigma-70 region 4" evidence="7">
    <location>
        <begin position="169"/>
        <end position="216"/>
    </location>
</feature>
<feature type="domain" description="RNA polymerase sigma-70 region 3" evidence="5">
    <location>
        <begin position="89"/>
        <end position="144"/>
    </location>
</feature>
<evidence type="ECO:0000256" key="3">
    <source>
        <dbReference type="ARBA" id="ARBA00023125"/>
    </source>
</evidence>
<dbReference type="PANTHER" id="PTHR30385">
    <property type="entry name" value="SIGMA FACTOR F FLAGELLAR"/>
    <property type="match status" value="1"/>
</dbReference>
<dbReference type="GO" id="GO:0006352">
    <property type="term" value="P:DNA-templated transcription initiation"/>
    <property type="evidence" value="ECO:0007669"/>
    <property type="project" value="InterPro"/>
</dbReference>
<dbReference type="InterPro" id="IPR000943">
    <property type="entry name" value="RNA_pol_sigma70"/>
</dbReference>
<evidence type="ECO:0000256" key="2">
    <source>
        <dbReference type="ARBA" id="ARBA00023082"/>
    </source>
</evidence>
<proteinExistence type="predicted"/>
<dbReference type="OrthoDB" id="9799825at2"/>
<evidence type="ECO:0000256" key="1">
    <source>
        <dbReference type="ARBA" id="ARBA00023015"/>
    </source>
</evidence>